<dbReference type="InterPro" id="IPR001466">
    <property type="entry name" value="Beta-lactam-related"/>
</dbReference>
<dbReference type="SUPFAM" id="SSF56601">
    <property type="entry name" value="beta-lactamase/transpeptidase-like"/>
    <property type="match status" value="1"/>
</dbReference>
<dbReference type="Proteomes" id="UP000015101">
    <property type="component" value="Unassembled WGS sequence"/>
</dbReference>
<evidence type="ECO:0000256" key="2">
    <source>
        <dbReference type="SAM" id="Phobius"/>
    </source>
</evidence>
<feature type="region of interest" description="Disordered" evidence="1">
    <location>
        <begin position="133"/>
        <end position="161"/>
    </location>
</feature>
<dbReference type="InterPro" id="IPR050491">
    <property type="entry name" value="AmpC-like"/>
</dbReference>
<dbReference type="HOGENOM" id="CLU_373101_0_0_1"/>
<evidence type="ECO:0000256" key="1">
    <source>
        <dbReference type="SAM" id="MobiDB-lite"/>
    </source>
</evidence>
<reference evidence="6" key="1">
    <citation type="submission" date="2012-12" db="EMBL/GenBank/DDBJ databases">
        <authorList>
            <person name="Hellsten U."/>
            <person name="Grimwood J."/>
            <person name="Chapman J.A."/>
            <person name="Shapiro H."/>
            <person name="Aerts A."/>
            <person name="Otillar R.P."/>
            <person name="Terry A.Y."/>
            <person name="Boore J.L."/>
            <person name="Simakov O."/>
            <person name="Marletaz F."/>
            <person name="Cho S.-J."/>
            <person name="Edsinger-Gonzales E."/>
            <person name="Havlak P."/>
            <person name="Kuo D.-H."/>
            <person name="Larsson T."/>
            <person name="Lv J."/>
            <person name="Arendt D."/>
            <person name="Savage R."/>
            <person name="Osoegawa K."/>
            <person name="de Jong P."/>
            <person name="Lindberg D.R."/>
            <person name="Seaver E.C."/>
            <person name="Weisblat D.A."/>
            <person name="Putnam N.H."/>
            <person name="Grigoriev I.V."/>
            <person name="Rokhsar D.S."/>
        </authorList>
    </citation>
    <scope>NUCLEOTIDE SEQUENCE</scope>
</reference>
<dbReference type="Pfam" id="PF00144">
    <property type="entry name" value="Beta-lactamase"/>
    <property type="match status" value="1"/>
</dbReference>
<keyword evidence="2" id="KW-0472">Membrane</keyword>
<feature type="transmembrane region" description="Helical" evidence="2">
    <location>
        <begin position="54"/>
        <end position="71"/>
    </location>
</feature>
<dbReference type="EMBL" id="KB097605">
    <property type="protein sequence ID" value="ESN93548.1"/>
    <property type="molecule type" value="Genomic_DNA"/>
</dbReference>
<dbReference type="eggNOG" id="ENOG502S0EY">
    <property type="taxonomic scope" value="Eukaryota"/>
</dbReference>
<reference evidence="5" key="3">
    <citation type="submission" date="2015-06" db="UniProtKB">
        <authorList>
            <consortium name="EnsemblMetazoa"/>
        </authorList>
    </citation>
    <scope>IDENTIFICATION</scope>
</reference>
<dbReference type="Gene3D" id="3.40.710.10">
    <property type="entry name" value="DD-peptidase/beta-lactamase superfamily"/>
    <property type="match status" value="1"/>
</dbReference>
<evidence type="ECO:0000313" key="5">
    <source>
        <dbReference type="EnsemblMetazoa" id="HelroP194066"/>
    </source>
</evidence>
<dbReference type="InParanoid" id="T1FVM9"/>
<feature type="domain" description="Beta-lactamase-related" evidence="3">
    <location>
        <begin position="191"/>
        <end position="539"/>
    </location>
</feature>
<keyword evidence="2" id="KW-0812">Transmembrane</keyword>
<organism evidence="5 6">
    <name type="scientific">Helobdella robusta</name>
    <name type="common">Californian leech</name>
    <dbReference type="NCBI Taxonomy" id="6412"/>
    <lineage>
        <taxon>Eukaryota</taxon>
        <taxon>Metazoa</taxon>
        <taxon>Spiralia</taxon>
        <taxon>Lophotrochozoa</taxon>
        <taxon>Annelida</taxon>
        <taxon>Clitellata</taxon>
        <taxon>Hirudinea</taxon>
        <taxon>Rhynchobdellida</taxon>
        <taxon>Glossiphoniidae</taxon>
        <taxon>Helobdella</taxon>
    </lineage>
</organism>
<dbReference type="PANTHER" id="PTHR46825:SF15">
    <property type="entry name" value="BETA-LACTAMASE-RELATED DOMAIN-CONTAINING PROTEIN"/>
    <property type="match status" value="1"/>
</dbReference>
<dbReference type="RefSeq" id="XP_009028404.1">
    <property type="nucleotide sequence ID" value="XM_009030156.1"/>
</dbReference>
<keyword evidence="6" id="KW-1185">Reference proteome</keyword>
<dbReference type="OrthoDB" id="5946976at2759"/>
<dbReference type="PANTHER" id="PTHR46825">
    <property type="entry name" value="D-ALANYL-D-ALANINE-CARBOXYPEPTIDASE/ENDOPEPTIDASE AMPH"/>
    <property type="match status" value="1"/>
</dbReference>
<dbReference type="CTD" id="20212875"/>
<dbReference type="EnsemblMetazoa" id="HelroT194066">
    <property type="protein sequence ID" value="HelroP194066"/>
    <property type="gene ID" value="HelroG194066"/>
</dbReference>
<dbReference type="EMBL" id="AMQM01007396">
    <property type="status" value="NOT_ANNOTATED_CDS"/>
    <property type="molecule type" value="Genomic_DNA"/>
</dbReference>
<evidence type="ECO:0000313" key="4">
    <source>
        <dbReference type="EMBL" id="ESN93548.1"/>
    </source>
</evidence>
<proteinExistence type="predicted"/>
<protein>
    <recommendedName>
        <fullName evidence="3">Beta-lactamase-related domain-containing protein</fullName>
    </recommendedName>
</protein>
<dbReference type="GeneID" id="20212875"/>
<dbReference type="InterPro" id="IPR012338">
    <property type="entry name" value="Beta-lactam/transpept-like"/>
</dbReference>
<accession>T1FVM9</accession>
<feature type="compositionally biased region" description="Low complexity" evidence="1">
    <location>
        <begin position="134"/>
        <end position="150"/>
    </location>
</feature>
<reference evidence="4 6" key="2">
    <citation type="journal article" date="2013" name="Nature">
        <title>Insights into bilaterian evolution from three spiralian genomes.</title>
        <authorList>
            <person name="Simakov O."/>
            <person name="Marletaz F."/>
            <person name="Cho S.J."/>
            <person name="Edsinger-Gonzales E."/>
            <person name="Havlak P."/>
            <person name="Hellsten U."/>
            <person name="Kuo D.H."/>
            <person name="Larsson T."/>
            <person name="Lv J."/>
            <person name="Arendt D."/>
            <person name="Savage R."/>
            <person name="Osoegawa K."/>
            <person name="de Jong P."/>
            <person name="Grimwood J."/>
            <person name="Chapman J.A."/>
            <person name="Shapiro H."/>
            <person name="Aerts A."/>
            <person name="Otillar R.P."/>
            <person name="Terry A.Y."/>
            <person name="Boore J.L."/>
            <person name="Grigoriev I.V."/>
            <person name="Lindberg D.R."/>
            <person name="Seaver E.C."/>
            <person name="Weisblat D.A."/>
            <person name="Putnam N.H."/>
            <person name="Rokhsar D.S."/>
        </authorList>
    </citation>
    <scope>NUCLEOTIDE SEQUENCE</scope>
</reference>
<dbReference type="AlphaFoldDB" id="T1FVM9"/>
<dbReference type="KEGG" id="hro:HELRODRAFT_194066"/>
<name>T1FVM9_HELRO</name>
<gene>
    <name evidence="5" type="primary">20212875</name>
    <name evidence="4" type="ORF">HELRODRAFT_194066</name>
</gene>
<dbReference type="STRING" id="6412.T1FVM9"/>
<dbReference type="OMA" id="CAMNSGL"/>
<sequence>MLTANDLKDSILGRFRLTKQNNNINYINNNNINYINNNNINYFNNNKINKRNNIIVVAIAFFLLVPSFQYVETATNNNNISNTNNNSINTTINNNNSNLKITTPSTITPNDITKITTNTSSTQPLANIQKLENDNLTNNNNNNNVNNNNNKDTDNDPEKNEDDIICTDPVLCRKDFNQVINMIINASGVVNIPGMAMSVVYDGGSKIWTRGVGIKNLKPTDNHVDPNITKFAIGSISKSFTTSLIAILLDENRHKYPKCWDTPLKEVMGSSFTLTSDHCHHSSTIKDVLAHRMALKSYSILLLMGTGLDKPTLEFCRRMSLLESDGDYRVTYSYSNMMYVLAGCIAEIMGQDSFSNLLRKKLLEPLEMNDTLVFEDSMLNGWADVSESFYLESGQLKIMHTDMLRSIEKFPSAGGILSTALDMTKWIKFHFNFGKLEDGRQLVDPNIWSEMHKSHMPISIYPVIHEFESYPVHYSTGFYELGWMTSRYRDQKASVHGGRISGFDSFVSVYPSKQFGVFTTTNGQAYNNFDFQKAAHLALYDLFNGNDVWLNNSIMAKFDQSFRSSPSNKSNHNENKTKPNLTVRIDSRFYVGIYGHQLFGNLTVHAKRHRRSHRNLRSHRSHASDDLYFKYGLVGKGKLSFASNDTCTIHYLDHLDHFNHLESAYYYRFKFHFNDFDSRRGKYNSLTLVGMSEKVVTTFRRGVTWHPFVDVNENHQSYSSKLVCKFNVLLALAVIERLISRLTAC</sequence>
<keyword evidence="2" id="KW-1133">Transmembrane helix</keyword>
<evidence type="ECO:0000313" key="6">
    <source>
        <dbReference type="Proteomes" id="UP000015101"/>
    </source>
</evidence>
<evidence type="ECO:0000259" key="3">
    <source>
        <dbReference type="Pfam" id="PF00144"/>
    </source>
</evidence>